<comment type="caution">
    <text evidence="1">The sequence shown here is derived from an EMBL/GenBank/DDBJ whole genome shotgun (WGS) entry which is preliminary data.</text>
</comment>
<name>A0ACC0DVY4_9BASI</name>
<dbReference type="Proteomes" id="UP001060170">
    <property type="component" value="Chromosome 15"/>
</dbReference>
<gene>
    <name evidence="1" type="ORF">MJO28_014773</name>
</gene>
<accession>A0ACC0DVY4</accession>
<proteinExistence type="predicted"/>
<sequence>MGPVGIPHCASVARPRTPVLPGPAWVCRSRRGSTILSQPSTTRSNRSHKFIYPTNDLEEKMSIFGRSNSSTPAPSAPSNIDAAATELEMVSDLFNRLVRSCHSKCIGNRYLEADLTKGESTCIDRCVDKFFNVNTKVGERIQAKGAASQASLP</sequence>
<reference evidence="2" key="1">
    <citation type="journal article" date="2018" name="BMC Genomics">
        <title>Genomic insights into host adaptation between the wheat stripe rust pathogen (Puccinia striiformis f. sp. tritici) and the barley stripe rust pathogen (Puccinia striiformis f. sp. hordei).</title>
        <authorList>
            <person name="Xia C."/>
            <person name="Wang M."/>
            <person name="Yin C."/>
            <person name="Cornejo O.E."/>
            <person name="Hulbert S.H."/>
            <person name="Chen X."/>
        </authorList>
    </citation>
    <scope>NUCLEOTIDE SEQUENCE [LARGE SCALE GENOMIC DNA]</scope>
    <source>
        <strain evidence="2">93-210</strain>
    </source>
</reference>
<evidence type="ECO:0000313" key="1">
    <source>
        <dbReference type="EMBL" id="KAI7939194.1"/>
    </source>
</evidence>
<dbReference type="EMBL" id="CM045879">
    <property type="protein sequence ID" value="KAI7939194.1"/>
    <property type="molecule type" value="Genomic_DNA"/>
</dbReference>
<reference evidence="2" key="2">
    <citation type="journal article" date="2018" name="Mol. Plant Microbe Interact.">
        <title>Genome sequence resources for the wheat stripe rust pathogen (Puccinia striiformis f. sp. tritici) and the barley stripe rust pathogen (Puccinia striiformis f. sp. hordei).</title>
        <authorList>
            <person name="Xia C."/>
            <person name="Wang M."/>
            <person name="Yin C."/>
            <person name="Cornejo O.E."/>
            <person name="Hulbert S.H."/>
            <person name="Chen X."/>
        </authorList>
    </citation>
    <scope>NUCLEOTIDE SEQUENCE [LARGE SCALE GENOMIC DNA]</scope>
    <source>
        <strain evidence="2">93-210</strain>
    </source>
</reference>
<protein>
    <submittedName>
        <fullName evidence="1">Uncharacterized protein</fullName>
    </submittedName>
</protein>
<reference evidence="1 2" key="3">
    <citation type="journal article" date="2022" name="Microbiol. Spectr.">
        <title>Folding features and dynamics of 3D genome architecture in plant fungal pathogens.</title>
        <authorList>
            <person name="Xia C."/>
        </authorList>
    </citation>
    <scope>NUCLEOTIDE SEQUENCE [LARGE SCALE GENOMIC DNA]</scope>
    <source>
        <strain evidence="1 2">93-210</strain>
    </source>
</reference>
<evidence type="ECO:0000313" key="2">
    <source>
        <dbReference type="Proteomes" id="UP001060170"/>
    </source>
</evidence>
<organism evidence="1 2">
    <name type="scientific">Puccinia striiformis f. sp. tritici</name>
    <dbReference type="NCBI Taxonomy" id="168172"/>
    <lineage>
        <taxon>Eukaryota</taxon>
        <taxon>Fungi</taxon>
        <taxon>Dikarya</taxon>
        <taxon>Basidiomycota</taxon>
        <taxon>Pucciniomycotina</taxon>
        <taxon>Pucciniomycetes</taxon>
        <taxon>Pucciniales</taxon>
        <taxon>Pucciniaceae</taxon>
        <taxon>Puccinia</taxon>
    </lineage>
</organism>
<keyword evidence="2" id="KW-1185">Reference proteome</keyword>